<dbReference type="PANTHER" id="PTHR39463:SF1">
    <property type="entry name" value="MEDUSA"/>
    <property type="match status" value="1"/>
</dbReference>
<feature type="region of interest" description="Disordered" evidence="1">
    <location>
        <begin position="242"/>
        <end position="325"/>
    </location>
</feature>
<sequence>MSATKFEEPAFKVYPSGYHPQRTIILEEQIESPETLTIRLEEEAAQNGGDLSGDCPPGLLPMSYKAQAAQMHGYGDSPYSQYSTQSFSTQQTENAASQLNQMAFAANSHATASQYLSGQTSPGLHLAVISSQPTVGSFGTRVSLKVSCQHDLLGAGGLSGSAPHVYVLFGSYRCKATVIKDGRDGSGSFSWTVTVEAPQFQSTSCRSLSNVPLTLLVEGSGGEGLARQDSCGVFSYQENQGGVSGGNVGAGVPGDSSPPEFGSPKNTVRSPVHHHRASPPHQHLDAQSKSTSPPAHQHSLPADAAPNPYGYPPAVSTTGTTGQQQDFNASANVSYSQNSNRMLSTSGFRTGLTLTDPYSRAPPMLRSPHHAGTWPGMFNSPLDSLRSPSTSLPHVSHTSITRPSLTSLQHSTTAATPQLVRTSTIGQSSSSANGGYPGYGAGLYQEKATLRLIGDLGSMAENWTAEEGAKKRRIVMFKKQQTGNVITVSFKPVAESERPHNSICVSCIWWEERQACFVTSVDTISLLEQLLYAPHKFPVDEKNRIRRNLEGYRPMTVSKSKHESEAFFGIIMGFGAPKPRNIEKDVKVFQWKDLDAALHKIFSKYSASTPAMGQTLNSPRVRMATPASADHLGSPYPALSAAVSSGLAPDSISAASYVGAGHHHADPLTSPRTLTGGASSWPTYGAAKPLSPTIKTDSSSLRLSALPAVYDHRSTAAQGMASPYGIPGPSHHAVHHSQGAYGAHSGVPASQGQSRSWDNYSVTDGYGAQSSSTHGGVYGGGAYGDGAQRA</sequence>
<comment type="caution">
    <text evidence="3">The sequence shown here is derived from an EMBL/GenBank/DDBJ whole genome shotgun (WGS) entry which is preliminary data.</text>
</comment>
<dbReference type="PANTHER" id="PTHR39463">
    <property type="entry name" value="MEDUSA"/>
    <property type="match status" value="1"/>
</dbReference>
<evidence type="ECO:0000259" key="2">
    <source>
        <dbReference type="Pfam" id="PF23305"/>
    </source>
</evidence>
<evidence type="ECO:0000313" key="4">
    <source>
        <dbReference type="Proteomes" id="UP001323405"/>
    </source>
</evidence>
<feature type="domain" description="DUF7082" evidence="2">
    <location>
        <begin position="447"/>
        <end position="601"/>
    </location>
</feature>
<feature type="compositionally biased region" description="Gly residues" evidence="1">
    <location>
        <begin position="242"/>
        <end position="252"/>
    </location>
</feature>
<keyword evidence="4" id="KW-1185">Reference proteome</keyword>
<dbReference type="Proteomes" id="UP001323405">
    <property type="component" value="Unassembled WGS sequence"/>
</dbReference>
<feature type="region of interest" description="Disordered" evidence="1">
    <location>
        <begin position="733"/>
        <end position="790"/>
    </location>
</feature>
<accession>A0ABR0GHK6</accession>
<feature type="compositionally biased region" description="Polar residues" evidence="1">
    <location>
        <begin position="285"/>
        <end position="294"/>
    </location>
</feature>
<feature type="compositionally biased region" description="Polar residues" evidence="1">
    <location>
        <begin position="315"/>
        <end position="325"/>
    </location>
</feature>
<dbReference type="RefSeq" id="XP_062744188.1">
    <property type="nucleotide sequence ID" value="XM_062888355.1"/>
</dbReference>
<dbReference type="Pfam" id="PF23305">
    <property type="entry name" value="DUF7082"/>
    <property type="match status" value="1"/>
</dbReference>
<evidence type="ECO:0000256" key="1">
    <source>
        <dbReference type="SAM" id="MobiDB-lite"/>
    </source>
</evidence>
<evidence type="ECO:0000313" key="3">
    <source>
        <dbReference type="EMBL" id="KAK4655213.1"/>
    </source>
</evidence>
<protein>
    <recommendedName>
        <fullName evidence="2">DUF7082 domain-containing protein</fullName>
    </recommendedName>
</protein>
<dbReference type="GeneID" id="87908262"/>
<name>A0ABR0GHK6_9PEZI</name>
<gene>
    <name evidence="3" type="ORF">QC762_300400</name>
</gene>
<organism evidence="3 4">
    <name type="scientific">Podospora pseudocomata</name>
    <dbReference type="NCBI Taxonomy" id="2093779"/>
    <lineage>
        <taxon>Eukaryota</taxon>
        <taxon>Fungi</taxon>
        <taxon>Dikarya</taxon>
        <taxon>Ascomycota</taxon>
        <taxon>Pezizomycotina</taxon>
        <taxon>Sordariomycetes</taxon>
        <taxon>Sordariomycetidae</taxon>
        <taxon>Sordariales</taxon>
        <taxon>Podosporaceae</taxon>
        <taxon>Podospora</taxon>
    </lineage>
</organism>
<reference evidence="3 4" key="1">
    <citation type="journal article" date="2023" name="bioRxiv">
        <title>High-quality genome assemblies of four members of thePodospora anserinaspecies complex.</title>
        <authorList>
            <person name="Ament-Velasquez S.L."/>
            <person name="Vogan A.A."/>
            <person name="Wallerman O."/>
            <person name="Hartmann F."/>
            <person name="Gautier V."/>
            <person name="Silar P."/>
            <person name="Giraud T."/>
            <person name="Johannesson H."/>
        </authorList>
    </citation>
    <scope>NUCLEOTIDE SEQUENCE [LARGE SCALE GENOMIC DNA]</scope>
    <source>
        <strain evidence="3 4">CBS 415.72m</strain>
    </source>
</reference>
<proteinExistence type="predicted"/>
<feature type="compositionally biased region" description="Polar residues" evidence="1">
    <location>
        <begin position="748"/>
        <end position="774"/>
    </location>
</feature>
<dbReference type="EMBL" id="JAFFHA010000005">
    <property type="protein sequence ID" value="KAK4655213.1"/>
    <property type="molecule type" value="Genomic_DNA"/>
</dbReference>
<dbReference type="InterPro" id="IPR055509">
    <property type="entry name" value="DUF7082"/>
</dbReference>